<name>A0AAP0E880_9MAGN</name>
<keyword evidence="1" id="KW-0472">Membrane</keyword>
<organism evidence="2 3">
    <name type="scientific">Stephania cephalantha</name>
    <dbReference type="NCBI Taxonomy" id="152367"/>
    <lineage>
        <taxon>Eukaryota</taxon>
        <taxon>Viridiplantae</taxon>
        <taxon>Streptophyta</taxon>
        <taxon>Embryophyta</taxon>
        <taxon>Tracheophyta</taxon>
        <taxon>Spermatophyta</taxon>
        <taxon>Magnoliopsida</taxon>
        <taxon>Ranunculales</taxon>
        <taxon>Menispermaceae</taxon>
        <taxon>Menispermoideae</taxon>
        <taxon>Cissampelideae</taxon>
        <taxon>Stephania</taxon>
    </lineage>
</organism>
<keyword evidence="1" id="KW-0812">Transmembrane</keyword>
<sequence length="62" mass="6825">MPTVYRLSSSSLHGFSLFSSSFLQFISLFCISLVKIFSPTTVLIEVKGCWCELAVVGVDGEF</sequence>
<accession>A0AAP0E880</accession>
<dbReference type="AlphaFoldDB" id="A0AAP0E880"/>
<keyword evidence="3" id="KW-1185">Reference proteome</keyword>
<evidence type="ECO:0000256" key="1">
    <source>
        <dbReference type="SAM" id="Phobius"/>
    </source>
</evidence>
<protein>
    <submittedName>
        <fullName evidence="2">Uncharacterized protein</fullName>
    </submittedName>
</protein>
<gene>
    <name evidence="2" type="ORF">Scep_027592</name>
</gene>
<proteinExistence type="predicted"/>
<evidence type="ECO:0000313" key="2">
    <source>
        <dbReference type="EMBL" id="KAK9088510.1"/>
    </source>
</evidence>
<dbReference type="EMBL" id="JBBNAG010000012">
    <property type="protein sequence ID" value="KAK9088510.1"/>
    <property type="molecule type" value="Genomic_DNA"/>
</dbReference>
<reference evidence="2 3" key="1">
    <citation type="submission" date="2024-01" db="EMBL/GenBank/DDBJ databases">
        <title>Genome assemblies of Stephania.</title>
        <authorList>
            <person name="Yang L."/>
        </authorList>
    </citation>
    <scope>NUCLEOTIDE SEQUENCE [LARGE SCALE GENOMIC DNA]</scope>
    <source>
        <strain evidence="2">JXDWG</strain>
        <tissue evidence="2">Leaf</tissue>
    </source>
</reference>
<feature type="transmembrane region" description="Helical" evidence="1">
    <location>
        <begin position="12"/>
        <end position="34"/>
    </location>
</feature>
<dbReference type="Proteomes" id="UP001419268">
    <property type="component" value="Unassembled WGS sequence"/>
</dbReference>
<evidence type="ECO:0000313" key="3">
    <source>
        <dbReference type="Proteomes" id="UP001419268"/>
    </source>
</evidence>
<comment type="caution">
    <text evidence="2">The sequence shown here is derived from an EMBL/GenBank/DDBJ whole genome shotgun (WGS) entry which is preliminary data.</text>
</comment>
<keyword evidence="1" id="KW-1133">Transmembrane helix</keyword>